<dbReference type="Pfam" id="PF01248">
    <property type="entry name" value="Ribosomal_L7Ae"/>
    <property type="match status" value="1"/>
</dbReference>
<keyword evidence="2" id="KW-0689">Ribosomal protein</keyword>
<name>A0ABS2N4X5_9BACI</name>
<dbReference type="InterPro" id="IPR029064">
    <property type="entry name" value="Ribosomal_eL30-like_sf"/>
</dbReference>
<feature type="domain" description="Ribosomal protein eL8/eL30/eS12/Gadd45" evidence="1">
    <location>
        <begin position="4"/>
        <end position="87"/>
    </location>
</feature>
<evidence type="ECO:0000313" key="3">
    <source>
        <dbReference type="Proteomes" id="UP001296943"/>
    </source>
</evidence>
<dbReference type="GO" id="GO:0005840">
    <property type="term" value="C:ribosome"/>
    <property type="evidence" value="ECO:0007669"/>
    <property type="project" value="UniProtKB-KW"/>
</dbReference>
<dbReference type="Gene3D" id="3.30.1330.30">
    <property type="match status" value="1"/>
</dbReference>
<keyword evidence="2" id="KW-0687">Ribonucleoprotein</keyword>
<gene>
    <name evidence="2" type="ORF">JOC48_003646</name>
</gene>
<proteinExistence type="predicted"/>
<accession>A0ABS2N4X5</accession>
<dbReference type="EMBL" id="JAFBDR010000026">
    <property type="protein sequence ID" value="MBM7573098.1"/>
    <property type="molecule type" value="Genomic_DNA"/>
</dbReference>
<sequence>MEDALMSYEKVAQVKAGLIIGTKQTIKAMKNGEAAEVVIAEDADQHITNKVSRLANEYNIPCYRVESKRKLGQVCGIDVSTAAVAIKQ</sequence>
<evidence type="ECO:0000259" key="1">
    <source>
        <dbReference type="Pfam" id="PF01248"/>
    </source>
</evidence>
<dbReference type="RefSeq" id="WP_420829229.1">
    <property type="nucleotide sequence ID" value="NZ_JAFBDR010000026.1"/>
</dbReference>
<dbReference type="Proteomes" id="UP001296943">
    <property type="component" value="Unassembled WGS sequence"/>
</dbReference>
<dbReference type="SUPFAM" id="SSF55315">
    <property type="entry name" value="L30e-like"/>
    <property type="match status" value="1"/>
</dbReference>
<organism evidence="2 3">
    <name type="scientific">Aquibacillus albus</name>
    <dbReference type="NCBI Taxonomy" id="1168171"/>
    <lineage>
        <taxon>Bacteria</taxon>
        <taxon>Bacillati</taxon>
        <taxon>Bacillota</taxon>
        <taxon>Bacilli</taxon>
        <taxon>Bacillales</taxon>
        <taxon>Bacillaceae</taxon>
        <taxon>Aquibacillus</taxon>
    </lineage>
</organism>
<reference evidence="2 3" key="1">
    <citation type="submission" date="2021-01" db="EMBL/GenBank/DDBJ databases">
        <title>Genomic Encyclopedia of Type Strains, Phase IV (KMG-IV): sequencing the most valuable type-strain genomes for metagenomic binning, comparative biology and taxonomic classification.</title>
        <authorList>
            <person name="Goeker M."/>
        </authorList>
    </citation>
    <scope>NUCLEOTIDE SEQUENCE [LARGE SCALE GENOMIC DNA]</scope>
    <source>
        <strain evidence="2 3">DSM 23711</strain>
    </source>
</reference>
<dbReference type="InterPro" id="IPR004038">
    <property type="entry name" value="Ribosomal_eL8/eL30/eS12/Gad45"/>
</dbReference>
<comment type="caution">
    <text evidence="2">The sequence shown here is derived from an EMBL/GenBank/DDBJ whole genome shotgun (WGS) entry which is preliminary data.</text>
</comment>
<evidence type="ECO:0000313" key="2">
    <source>
        <dbReference type="EMBL" id="MBM7573098.1"/>
    </source>
</evidence>
<protein>
    <submittedName>
        <fullName evidence="2">Large subunit ribosomal protein L7A</fullName>
    </submittedName>
</protein>
<keyword evidence="3" id="KW-1185">Reference proteome</keyword>